<dbReference type="GO" id="GO:0005524">
    <property type="term" value="F:ATP binding"/>
    <property type="evidence" value="ECO:0007669"/>
    <property type="project" value="UniProtKB-KW"/>
</dbReference>
<dbReference type="GO" id="GO:0016787">
    <property type="term" value="F:hydrolase activity"/>
    <property type="evidence" value="ECO:0007669"/>
    <property type="project" value="UniProtKB-KW"/>
</dbReference>
<evidence type="ECO:0000259" key="4">
    <source>
        <dbReference type="SMART" id="SM00797"/>
    </source>
</evidence>
<organism evidence="5 6">
    <name type="scientific">Pseudooceanicola lipolyticus</name>
    <dbReference type="NCBI Taxonomy" id="2029104"/>
    <lineage>
        <taxon>Bacteria</taxon>
        <taxon>Pseudomonadati</taxon>
        <taxon>Pseudomonadota</taxon>
        <taxon>Alphaproteobacteria</taxon>
        <taxon>Rhodobacterales</taxon>
        <taxon>Paracoccaceae</taxon>
        <taxon>Pseudooceanicola</taxon>
    </lineage>
</organism>
<dbReference type="PANTHER" id="PTHR43309">
    <property type="entry name" value="5-OXOPROLINASE SUBUNIT C"/>
    <property type="match status" value="1"/>
</dbReference>
<dbReference type="OrthoDB" id="9768696at2"/>
<dbReference type="RefSeq" id="WP_100162400.1">
    <property type="nucleotide sequence ID" value="NZ_PGTB01000030.1"/>
</dbReference>
<dbReference type="InterPro" id="IPR029000">
    <property type="entry name" value="Cyclophilin-like_dom_sf"/>
</dbReference>
<keyword evidence="1" id="KW-0547">Nucleotide-binding</keyword>
<dbReference type="SMART" id="SM00797">
    <property type="entry name" value="AHS2"/>
    <property type="match status" value="1"/>
</dbReference>
<dbReference type="InterPro" id="IPR003778">
    <property type="entry name" value="CT_A_B"/>
</dbReference>
<evidence type="ECO:0000256" key="1">
    <source>
        <dbReference type="ARBA" id="ARBA00022741"/>
    </source>
</evidence>
<sequence length="342" mass="35382">MLEVLSVGPMLSVQDQGRQGYRRSGVSPSGPMDPPSLALANRLCGNPDRAAALEFAVLGGKFRAERPLRIAVTGGDCDLRLGTTAVAVNETHRLEAGETLSIGALRGTAWGYLALSGGIDTPLVLGARATHLRFGLGGLEGRVLKPGDRLPLGPETGPGPLLRPAIPPAVATADTPIRLVLGPQDAHFAPEVLDLLTSEPFVVSAKRDRMAAVLDGPNLPAIGGHDIISDGAVPGAIQVPGSGKATVLMAECQTTGGYPKIATVISADLPRLAQFPTGTAFRFAVVDRNTAEQAARAQATALQALLDGLQVKPGGTLTSEYLLSRDLVGGIYDPEAVIPQKP</sequence>
<dbReference type="Gene3D" id="2.40.100.10">
    <property type="entry name" value="Cyclophilin-like"/>
    <property type="match status" value="1"/>
</dbReference>
<dbReference type="AlphaFoldDB" id="A0A2M8J1Z1"/>
<gene>
    <name evidence="5" type="ORF">CVM52_10160</name>
</gene>
<accession>A0A2M8J1Z1</accession>
<keyword evidence="3" id="KW-0067">ATP-binding</keyword>
<feature type="domain" description="Carboxyltransferase" evidence="4">
    <location>
        <begin position="23"/>
        <end position="301"/>
    </location>
</feature>
<dbReference type="SUPFAM" id="SSF50891">
    <property type="entry name" value="Cyclophilin-like"/>
    <property type="match status" value="1"/>
</dbReference>
<evidence type="ECO:0000313" key="6">
    <source>
        <dbReference type="Proteomes" id="UP000231553"/>
    </source>
</evidence>
<dbReference type="EMBL" id="PGTB01000030">
    <property type="protein sequence ID" value="PJE36801.1"/>
    <property type="molecule type" value="Genomic_DNA"/>
</dbReference>
<proteinExistence type="predicted"/>
<evidence type="ECO:0000256" key="2">
    <source>
        <dbReference type="ARBA" id="ARBA00022801"/>
    </source>
</evidence>
<reference evidence="5 6" key="1">
    <citation type="journal article" date="2018" name="Int. J. Syst. Evol. Microbiol.">
        <title>Pseudooceanicola lipolyticus sp. nov., a marine alphaproteobacterium, reclassification of Oceanicola flagellatus as Pseudooceanicola flagellatus comb. nov. and emended description of the genus Pseudooceanicola.</title>
        <authorList>
            <person name="Huang M.-M."/>
            <person name="Guo L.-L."/>
            <person name="Wu Y.-H."/>
            <person name="Lai Q.-L."/>
            <person name="Shao Z.-Z."/>
            <person name="Wang C.-S."/>
            <person name="Wu M."/>
            <person name="Xu X.-W."/>
        </authorList>
    </citation>
    <scope>NUCLEOTIDE SEQUENCE [LARGE SCALE GENOMIC DNA]</scope>
    <source>
        <strain evidence="5 6">157</strain>
    </source>
</reference>
<comment type="caution">
    <text evidence="5">The sequence shown here is derived from an EMBL/GenBank/DDBJ whole genome shotgun (WGS) entry which is preliminary data.</text>
</comment>
<dbReference type="NCBIfam" id="TIGR00724">
    <property type="entry name" value="urea_amlyse_rel"/>
    <property type="match status" value="1"/>
</dbReference>
<name>A0A2M8J1Z1_9RHOB</name>
<dbReference type="PANTHER" id="PTHR43309:SF5">
    <property type="entry name" value="5-OXOPROLINASE SUBUNIT C"/>
    <property type="match status" value="1"/>
</dbReference>
<protein>
    <submittedName>
        <fullName evidence="5">Allophanate hydrolase</fullName>
    </submittedName>
</protein>
<keyword evidence="6" id="KW-1185">Reference proteome</keyword>
<evidence type="ECO:0000256" key="3">
    <source>
        <dbReference type="ARBA" id="ARBA00022840"/>
    </source>
</evidence>
<dbReference type="Pfam" id="PF02626">
    <property type="entry name" value="CT_A_B"/>
    <property type="match status" value="1"/>
</dbReference>
<dbReference type="Proteomes" id="UP000231553">
    <property type="component" value="Unassembled WGS sequence"/>
</dbReference>
<evidence type="ECO:0000313" key="5">
    <source>
        <dbReference type="EMBL" id="PJE36801.1"/>
    </source>
</evidence>
<keyword evidence="2 5" id="KW-0378">Hydrolase</keyword>
<dbReference type="InterPro" id="IPR052708">
    <property type="entry name" value="PxpC"/>
</dbReference>